<dbReference type="OrthoDB" id="31261at10239"/>
<organism evidence="1 2">
    <name type="scientific">Invertebrate iridovirus 25</name>
    <dbReference type="NCBI Taxonomy" id="1301280"/>
    <lineage>
        <taxon>Viruses</taxon>
        <taxon>Varidnaviria</taxon>
        <taxon>Bamfordvirae</taxon>
        <taxon>Nucleocytoviricota</taxon>
        <taxon>Megaviricetes</taxon>
        <taxon>Pimascovirales</taxon>
        <taxon>Pimascovirales incertae sedis</taxon>
        <taxon>Iridoviridae</taxon>
        <taxon>Betairidovirinae</taxon>
        <taxon>Chloriridovirus</taxon>
        <taxon>Chloriridovirus simulium2</taxon>
    </lineage>
</organism>
<accession>W8W1I4</accession>
<protein>
    <submittedName>
        <fullName evidence="1">Uncharacterized protein</fullName>
    </submittedName>
</protein>
<keyword evidence="2" id="KW-1185">Reference proteome</keyword>
<name>W8W1I4_9VIRU</name>
<gene>
    <name evidence="1" type="primary">050R</name>
    <name evidence="1" type="ORF">IIV25_050R</name>
</gene>
<proteinExistence type="predicted"/>
<dbReference type="RefSeq" id="YP_009010583.1">
    <property type="nucleotide sequence ID" value="NC_023613.1"/>
</dbReference>
<dbReference type="KEGG" id="vg:18501422"/>
<evidence type="ECO:0000313" key="1">
    <source>
        <dbReference type="EMBL" id="CCV02068.1"/>
    </source>
</evidence>
<sequence>MENITLTFGTVGHTKFSMSSTQNKYTSDFLLPIVVEENGPQGYTVNIFGAENLESVFPVFTATETSFFKIKHDDKLSPVIRVQKGKQISSFPIEEKVYGLEILNEEKQKKFENAGGHSQKNLTVWFGVDEGKDECGIYLYPRGRTQTDGGSRTQTDGGRRYTECDGGWNRPQTECDGGGFHNLQTDGPSHATIALNNTSTEKYKSSYFQEPKIMNKRTFNFCFHQTKMMGNLYLN</sequence>
<dbReference type="Proteomes" id="UP000097612">
    <property type="component" value="Segment"/>
</dbReference>
<reference evidence="1 2" key="1">
    <citation type="journal article" date="2013" name="Arch. Virol.">
        <title>Complete genome sequence of invertebrate iridovirus IIV-25 isolated from a blackfly larva.</title>
        <authorList>
            <person name="Piegu B."/>
            <person name="Guizard S."/>
            <person name="Spears T."/>
            <person name="Cruaud C."/>
            <person name="Couloux A."/>
            <person name="Bideshi D.K."/>
            <person name="Federici B.A."/>
            <person name="Bigot Y."/>
        </authorList>
    </citation>
    <scope>NUCLEOTIDE SEQUENCE [LARGE SCALE GENOMIC DNA]</scope>
</reference>
<dbReference type="EMBL" id="HF920635">
    <property type="protein sequence ID" value="CCV02068.1"/>
    <property type="molecule type" value="Genomic_DNA"/>
</dbReference>
<evidence type="ECO:0000313" key="2">
    <source>
        <dbReference type="Proteomes" id="UP000097612"/>
    </source>
</evidence>
<dbReference type="GeneID" id="18501422"/>